<dbReference type="PaxDb" id="35128-Thaps21433"/>
<evidence type="ECO:0000313" key="2">
    <source>
        <dbReference type="EMBL" id="EED95418.1"/>
    </source>
</evidence>
<feature type="compositionally biased region" description="Basic and acidic residues" evidence="1">
    <location>
        <begin position="414"/>
        <end position="431"/>
    </location>
</feature>
<dbReference type="GeneID" id="7452295"/>
<dbReference type="Proteomes" id="UP000001449">
    <property type="component" value="Chromosome 2"/>
</dbReference>
<gene>
    <name evidence="2" type="ORF">THAPSDRAFT_21433</name>
</gene>
<dbReference type="OMA" id="TELECCE"/>
<proteinExistence type="predicted"/>
<dbReference type="KEGG" id="tps:THAPSDRAFT_21433"/>
<feature type="compositionally biased region" description="Basic and acidic residues" evidence="1">
    <location>
        <begin position="606"/>
        <end position="616"/>
    </location>
</feature>
<name>B8BV88_THAPS</name>
<organism evidence="2 3">
    <name type="scientific">Thalassiosira pseudonana</name>
    <name type="common">Marine diatom</name>
    <name type="synonym">Cyclotella nana</name>
    <dbReference type="NCBI Taxonomy" id="35128"/>
    <lineage>
        <taxon>Eukaryota</taxon>
        <taxon>Sar</taxon>
        <taxon>Stramenopiles</taxon>
        <taxon>Ochrophyta</taxon>
        <taxon>Bacillariophyta</taxon>
        <taxon>Coscinodiscophyceae</taxon>
        <taxon>Thalassiosirophycidae</taxon>
        <taxon>Thalassiosirales</taxon>
        <taxon>Thalassiosiraceae</taxon>
        <taxon>Thalassiosira</taxon>
    </lineage>
</organism>
<feature type="compositionally biased region" description="Basic residues" evidence="1">
    <location>
        <begin position="561"/>
        <end position="575"/>
    </location>
</feature>
<accession>B8BV88</accession>
<dbReference type="AlphaFoldDB" id="B8BV88"/>
<reference evidence="2 3" key="1">
    <citation type="journal article" date="2004" name="Science">
        <title>The genome of the diatom Thalassiosira pseudonana: ecology, evolution, and metabolism.</title>
        <authorList>
            <person name="Armbrust E.V."/>
            <person name="Berges J.A."/>
            <person name="Bowler C."/>
            <person name="Green B.R."/>
            <person name="Martinez D."/>
            <person name="Putnam N.H."/>
            <person name="Zhou S."/>
            <person name="Allen A.E."/>
            <person name="Apt K.E."/>
            <person name="Bechner M."/>
            <person name="Brzezinski M.A."/>
            <person name="Chaal B.K."/>
            <person name="Chiovitti A."/>
            <person name="Davis A.K."/>
            <person name="Demarest M.S."/>
            <person name="Detter J.C."/>
            <person name="Glavina T."/>
            <person name="Goodstein D."/>
            <person name="Hadi M.Z."/>
            <person name="Hellsten U."/>
            <person name="Hildebrand M."/>
            <person name="Jenkins B.D."/>
            <person name="Jurka J."/>
            <person name="Kapitonov V.V."/>
            <person name="Kroger N."/>
            <person name="Lau W.W."/>
            <person name="Lane T.W."/>
            <person name="Larimer F.W."/>
            <person name="Lippmeier J.C."/>
            <person name="Lucas S."/>
            <person name="Medina M."/>
            <person name="Montsant A."/>
            <person name="Obornik M."/>
            <person name="Parker M.S."/>
            <person name="Palenik B."/>
            <person name="Pazour G.J."/>
            <person name="Richardson P.M."/>
            <person name="Rynearson T.A."/>
            <person name="Saito M.A."/>
            <person name="Schwartz D.C."/>
            <person name="Thamatrakoln K."/>
            <person name="Valentin K."/>
            <person name="Vardi A."/>
            <person name="Wilkerson F.P."/>
            <person name="Rokhsar D.S."/>
        </authorList>
    </citation>
    <scope>NUCLEOTIDE SEQUENCE [LARGE SCALE GENOMIC DNA]</scope>
    <source>
        <strain evidence="2 3">CCMP1335</strain>
    </source>
</reference>
<feature type="region of interest" description="Disordered" evidence="1">
    <location>
        <begin position="412"/>
        <end position="482"/>
    </location>
</feature>
<evidence type="ECO:0000256" key="1">
    <source>
        <dbReference type="SAM" id="MobiDB-lite"/>
    </source>
</evidence>
<dbReference type="HOGENOM" id="CLU_396659_0_0_1"/>
<dbReference type="eggNOG" id="ENOG502QZ0E">
    <property type="taxonomic scope" value="Eukaryota"/>
</dbReference>
<evidence type="ECO:0000313" key="3">
    <source>
        <dbReference type="Proteomes" id="UP000001449"/>
    </source>
</evidence>
<reference evidence="2 3" key="2">
    <citation type="journal article" date="2008" name="Nature">
        <title>The Phaeodactylum genome reveals the evolutionary history of diatom genomes.</title>
        <authorList>
            <person name="Bowler C."/>
            <person name="Allen A.E."/>
            <person name="Badger J.H."/>
            <person name="Grimwood J."/>
            <person name="Jabbari K."/>
            <person name="Kuo A."/>
            <person name="Maheswari U."/>
            <person name="Martens C."/>
            <person name="Maumus F."/>
            <person name="Otillar R.P."/>
            <person name="Rayko E."/>
            <person name="Salamov A."/>
            <person name="Vandepoele K."/>
            <person name="Beszteri B."/>
            <person name="Gruber A."/>
            <person name="Heijde M."/>
            <person name="Katinka M."/>
            <person name="Mock T."/>
            <person name="Valentin K."/>
            <person name="Verret F."/>
            <person name="Berges J.A."/>
            <person name="Brownlee C."/>
            <person name="Cadoret J.P."/>
            <person name="Chiovitti A."/>
            <person name="Choi C.J."/>
            <person name="Coesel S."/>
            <person name="De Martino A."/>
            <person name="Detter J.C."/>
            <person name="Durkin C."/>
            <person name="Falciatore A."/>
            <person name="Fournet J."/>
            <person name="Haruta M."/>
            <person name="Huysman M.J."/>
            <person name="Jenkins B.D."/>
            <person name="Jiroutova K."/>
            <person name="Jorgensen R.E."/>
            <person name="Joubert Y."/>
            <person name="Kaplan A."/>
            <person name="Kroger N."/>
            <person name="Kroth P.G."/>
            <person name="La Roche J."/>
            <person name="Lindquist E."/>
            <person name="Lommer M."/>
            <person name="Martin-Jezequel V."/>
            <person name="Lopez P.J."/>
            <person name="Lucas S."/>
            <person name="Mangogna M."/>
            <person name="McGinnis K."/>
            <person name="Medlin L.K."/>
            <person name="Montsant A."/>
            <person name="Oudot-Le Secq M.P."/>
            <person name="Napoli C."/>
            <person name="Obornik M."/>
            <person name="Parker M.S."/>
            <person name="Petit J.L."/>
            <person name="Porcel B.M."/>
            <person name="Poulsen N."/>
            <person name="Robison M."/>
            <person name="Rychlewski L."/>
            <person name="Rynearson T.A."/>
            <person name="Schmutz J."/>
            <person name="Shapiro H."/>
            <person name="Siaut M."/>
            <person name="Stanley M."/>
            <person name="Sussman M.R."/>
            <person name="Taylor A.R."/>
            <person name="Vardi A."/>
            <person name="von Dassow P."/>
            <person name="Vyverman W."/>
            <person name="Willis A."/>
            <person name="Wyrwicz L.S."/>
            <person name="Rokhsar D.S."/>
            <person name="Weissenbach J."/>
            <person name="Armbrust E.V."/>
            <person name="Green B.R."/>
            <person name="Van de Peer Y."/>
            <person name="Grigoriev I.V."/>
        </authorList>
    </citation>
    <scope>NUCLEOTIDE SEQUENCE [LARGE SCALE GENOMIC DNA]</scope>
    <source>
        <strain evidence="2 3">CCMP1335</strain>
    </source>
</reference>
<dbReference type="RefSeq" id="XP_002287975.1">
    <property type="nucleotide sequence ID" value="XM_002287939.1"/>
</dbReference>
<dbReference type="InParanoid" id="B8BV88"/>
<protein>
    <submittedName>
        <fullName evidence="2">Uncharacterized protein</fullName>
    </submittedName>
</protein>
<feature type="region of interest" description="Disordered" evidence="1">
    <location>
        <begin position="525"/>
        <end position="618"/>
    </location>
</feature>
<sequence>MQTEQGAEGCRRNSRRWHRQGNCDQDHLFIICNDSSRCAAVVDGLSFSAYSTVTSVSQEMTQICNSDYAVIQNDLYERRTKYRFWQRPNIYILVGVLLARCTCSASPYGNDKLQSSMHRRGQDTCSPPPGGCGAGLWSETSCECKCIPTYCYDAIFQSCATFGNCPNDFEGCTPTVDCPYYPNPATGLCESSPNVIQGVFTIYSTELECCEDNYSWDPSTCITETLAPSSRPTVLPVTTEVPSSILQNGMVLPEIPMRLLNLSTEVELNNVQLSKVKDSVRDAAERGVEGFDVTILSVDIDDQIFWEDRRTLLRSEGTFIASDANNQRKLESILTLWVKITVSSWGQSPNTVRSRVLSAIQTQKYQIADTLAETLGPNVYTSDVYLEIEGYRTTTSPSPASPFNSAIMTTPKVTAEEGKDSGKGKGREESGYQKTLKVKNNSFTDEEQVRNEENLMRSYAQRRREEADQNEDGYDGGNSSFLYSEGAVSTDSSWVFEAERVDGVDVDEDSKDGESVLGMLYYAGASSSSSEDEDNNGITSGGVGSTQHSRRSRSSRSSARMSRRSSRSNKSRSTKSKSSNSQRPRRRKPSLQTLGEEEPQVPVRRSKPDPDCHEGSTIESIPMQHYPTSERNDTVSGGASIGQSTMQSTILSEDDVFFQSQRLDIQGNHNSNMCGSSLNDEVSLTVNSSGEFTLD</sequence>
<keyword evidence="3" id="KW-1185">Reference proteome</keyword>
<dbReference type="EMBL" id="CM000639">
    <property type="protein sequence ID" value="EED95418.1"/>
    <property type="molecule type" value="Genomic_DNA"/>
</dbReference>